<name>A0A645CYI6_9ZZZZ</name>
<proteinExistence type="predicted"/>
<organism evidence="1">
    <name type="scientific">bioreactor metagenome</name>
    <dbReference type="NCBI Taxonomy" id="1076179"/>
    <lineage>
        <taxon>unclassified sequences</taxon>
        <taxon>metagenomes</taxon>
        <taxon>ecological metagenomes</taxon>
    </lineage>
</organism>
<protein>
    <submittedName>
        <fullName evidence="1">Uncharacterized protein</fullName>
    </submittedName>
</protein>
<sequence length="197" mass="22708">MRAVTKSSQFFSSPDAPFLHITDRDFYEIILDGSEIRHRDHFLVGSPDSRGFFRRQIIFDHGGFLRAGDQRMPKLHLLQFTQEGQASRILQQRFVDDCAVAFDPGSTVPENPKISSILAEYFFDTLTLLARTRRENDSFFRHHLLDLLEKFPVEIPLAVQKSTIHIRQNQLDHPVSSVPINFSLHYRILSGPQQSVC</sequence>
<dbReference type="EMBL" id="VSSQ01031157">
    <property type="protein sequence ID" value="MPM81945.1"/>
    <property type="molecule type" value="Genomic_DNA"/>
</dbReference>
<comment type="caution">
    <text evidence="1">The sequence shown here is derived from an EMBL/GenBank/DDBJ whole genome shotgun (WGS) entry which is preliminary data.</text>
</comment>
<gene>
    <name evidence="1" type="ORF">SDC9_129003</name>
</gene>
<dbReference type="AlphaFoldDB" id="A0A645CYI6"/>
<reference evidence="1" key="1">
    <citation type="submission" date="2019-08" db="EMBL/GenBank/DDBJ databases">
        <authorList>
            <person name="Kucharzyk K."/>
            <person name="Murdoch R.W."/>
            <person name="Higgins S."/>
            <person name="Loffler F."/>
        </authorList>
    </citation>
    <scope>NUCLEOTIDE SEQUENCE</scope>
</reference>
<evidence type="ECO:0000313" key="1">
    <source>
        <dbReference type="EMBL" id="MPM81945.1"/>
    </source>
</evidence>
<accession>A0A645CYI6</accession>